<dbReference type="KEGG" id="lvi:G7068_04520"/>
<protein>
    <recommendedName>
        <fullName evidence="1">DUF7674 domain-containing protein</fullName>
    </recommendedName>
</protein>
<sequence length="121" mass="13633">MENNDSPTTPEDNDFCAALANRVHDLTPLWEEHMNDPIDEPLPYIFMSDVARWAEANAVEHEDTVLQILSILNDGYLHGQGDVPNLIRVGFGESILIDTPLVPLLTGELRKWHNLDFGLNN</sequence>
<evidence type="ECO:0000313" key="3">
    <source>
        <dbReference type="Proteomes" id="UP000502677"/>
    </source>
</evidence>
<reference evidence="2 3" key="1">
    <citation type="submission" date="2020-03" db="EMBL/GenBank/DDBJ databases">
        <title>Leucobacter sp. nov., isolated from beetles.</title>
        <authorList>
            <person name="Hyun D.-W."/>
            <person name="Bae J.-W."/>
        </authorList>
    </citation>
    <scope>NUCLEOTIDE SEQUENCE [LARGE SCALE GENOMIC DNA]</scope>
    <source>
        <strain evidence="2 3">HDW9C</strain>
    </source>
</reference>
<dbReference type="RefSeq" id="WP_166289510.1">
    <property type="nucleotide sequence ID" value="NZ_CP049863.1"/>
</dbReference>
<feature type="domain" description="DUF7674" evidence="1">
    <location>
        <begin position="18"/>
        <end position="112"/>
    </location>
</feature>
<accession>A0A6G7XDC8</accession>
<organism evidence="2 3">
    <name type="scientific">Leucobacter viscericola</name>
    <dbReference type="NCBI Taxonomy" id="2714935"/>
    <lineage>
        <taxon>Bacteria</taxon>
        <taxon>Bacillati</taxon>
        <taxon>Actinomycetota</taxon>
        <taxon>Actinomycetes</taxon>
        <taxon>Micrococcales</taxon>
        <taxon>Microbacteriaceae</taxon>
        <taxon>Leucobacter</taxon>
    </lineage>
</organism>
<dbReference type="Proteomes" id="UP000502677">
    <property type="component" value="Chromosome"/>
</dbReference>
<gene>
    <name evidence="2" type="ORF">G7068_04520</name>
</gene>
<dbReference type="EMBL" id="CP049863">
    <property type="protein sequence ID" value="QIK62553.1"/>
    <property type="molecule type" value="Genomic_DNA"/>
</dbReference>
<name>A0A6G7XDC8_9MICO</name>
<keyword evidence="3" id="KW-1185">Reference proteome</keyword>
<dbReference type="InterPro" id="IPR056091">
    <property type="entry name" value="DUF7674"/>
</dbReference>
<proteinExistence type="predicted"/>
<dbReference type="Pfam" id="PF24722">
    <property type="entry name" value="DUF7674"/>
    <property type="match status" value="1"/>
</dbReference>
<evidence type="ECO:0000313" key="2">
    <source>
        <dbReference type="EMBL" id="QIK62553.1"/>
    </source>
</evidence>
<evidence type="ECO:0000259" key="1">
    <source>
        <dbReference type="Pfam" id="PF24722"/>
    </source>
</evidence>
<dbReference type="AlphaFoldDB" id="A0A6G7XDC8"/>